<feature type="compositionally biased region" description="Basic residues" evidence="1">
    <location>
        <begin position="249"/>
        <end position="261"/>
    </location>
</feature>
<gene>
    <name evidence="2" type="ORF">GCM10012284_37340</name>
</gene>
<accession>A0A8J3C008</accession>
<protein>
    <submittedName>
        <fullName evidence="2">Uncharacterized protein</fullName>
    </submittedName>
</protein>
<organism evidence="2 3">
    <name type="scientific">Mangrovihabitans endophyticus</name>
    <dbReference type="NCBI Taxonomy" id="1751298"/>
    <lineage>
        <taxon>Bacteria</taxon>
        <taxon>Bacillati</taxon>
        <taxon>Actinomycetota</taxon>
        <taxon>Actinomycetes</taxon>
        <taxon>Micromonosporales</taxon>
        <taxon>Micromonosporaceae</taxon>
        <taxon>Mangrovihabitans</taxon>
    </lineage>
</organism>
<comment type="caution">
    <text evidence="2">The sequence shown here is derived from an EMBL/GenBank/DDBJ whole genome shotgun (WGS) entry which is preliminary data.</text>
</comment>
<evidence type="ECO:0000256" key="1">
    <source>
        <dbReference type="SAM" id="MobiDB-lite"/>
    </source>
</evidence>
<dbReference type="Proteomes" id="UP000656042">
    <property type="component" value="Unassembled WGS sequence"/>
</dbReference>
<evidence type="ECO:0000313" key="2">
    <source>
        <dbReference type="EMBL" id="GGK99454.1"/>
    </source>
</evidence>
<dbReference type="AlphaFoldDB" id="A0A8J3C008"/>
<reference evidence="2" key="2">
    <citation type="submission" date="2020-09" db="EMBL/GenBank/DDBJ databases">
        <authorList>
            <person name="Sun Q."/>
            <person name="Zhou Y."/>
        </authorList>
    </citation>
    <scope>NUCLEOTIDE SEQUENCE</scope>
    <source>
        <strain evidence="2">CGMCC 4.7299</strain>
    </source>
</reference>
<dbReference type="Gene3D" id="3.90.640.10">
    <property type="entry name" value="Actin, Chain A, domain 4"/>
    <property type="match status" value="1"/>
</dbReference>
<reference evidence="2" key="1">
    <citation type="journal article" date="2014" name="Int. J. Syst. Evol. Microbiol.">
        <title>Complete genome sequence of Corynebacterium casei LMG S-19264T (=DSM 44701T), isolated from a smear-ripened cheese.</title>
        <authorList>
            <consortium name="US DOE Joint Genome Institute (JGI-PGF)"/>
            <person name="Walter F."/>
            <person name="Albersmeier A."/>
            <person name="Kalinowski J."/>
            <person name="Ruckert C."/>
        </authorList>
    </citation>
    <scope>NUCLEOTIDE SEQUENCE</scope>
    <source>
        <strain evidence="2">CGMCC 4.7299</strain>
    </source>
</reference>
<proteinExistence type="predicted"/>
<feature type="region of interest" description="Disordered" evidence="1">
    <location>
        <begin position="238"/>
        <end position="261"/>
    </location>
</feature>
<dbReference type="EMBL" id="BMMX01000016">
    <property type="protein sequence ID" value="GGK99454.1"/>
    <property type="molecule type" value="Genomic_DNA"/>
</dbReference>
<evidence type="ECO:0000313" key="3">
    <source>
        <dbReference type="Proteomes" id="UP000656042"/>
    </source>
</evidence>
<keyword evidence="3" id="KW-1185">Reference proteome</keyword>
<name>A0A8J3C008_9ACTN</name>
<dbReference type="Gene3D" id="3.30.420.40">
    <property type="match status" value="2"/>
</dbReference>
<sequence>MVATAGLSAGIAAPDSYLPDPMAALRTAPAESEAGVSAAVSALLAHVANTASVQAGTAVASLTVTTPQPWGPKSRKRLAQAATAAGLPEPAVVTAMAAAAAASPPTDQARGRFVLVCIIGEDYPHLAVLDAQDRYTQLAAVTVRDPEAPAIDRAVADLIRMRSGPGVDRPTDLDWRTGLEVDRVRTELTGASRMPVLLPGHAEPVVADGADLDKAARPHLDQLVSALTQALADADIDQGDITTTGPGGLRRHRHGGASRAR</sequence>